<name>A0A2Z4FQ50_9DELT</name>
<dbReference type="Proteomes" id="UP000249799">
    <property type="component" value="Chromosome"/>
</dbReference>
<dbReference type="Pfam" id="PF13644">
    <property type="entry name" value="DKNYY"/>
    <property type="match status" value="1"/>
</dbReference>
<proteinExistence type="predicted"/>
<organism evidence="2 3">
    <name type="scientific">Bradymonas sediminis</name>
    <dbReference type="NCBI Taxonomy" id="1548548"/>
    <lineage>
        <taxon>Bacteria</taxon>
        <taxon>Deltaproteobacteria</taxon>
        <taxon>Bradymonadales</taxon>
        <taxon>Bradymonadaceae</taxon>
        <taxon>Bradymonas</taxon>
    </lineage>
</organism>
<evidence type="ECO:0000313" key="2">
    <source>
        <dbReference type="EMBL" id="AWV91022.1"/>
    </source>
</evidence>
<keyword evidence="3" id="KW-1185">Reference proteome</keyword>
<dbReference type="OrthoDB" id="6046429at2"/>
<reference evidence="2 3" key="1">
    <citation type="submission" date="2018-06" db="EMBL/GenBank/DDBJ databases">
        <title>Lujinxingia sediminis gen. nov. sp. nov., a new facultative anaerobic member of the class Deltaproteobacteria, and proposal of Lujinxingaceae fam. nov.</title>
        <authorList>
            <person name="Guo L.-Y."/>
            <person name="Li C.-M."/>
            <person name="Wang S."/>
            <person name="Du Z.-J."/>
        </authorList>
    </citation>
    <scope>NUCLEOTIDE SEQUENCE [LARGE SCALE GENOMIC DNA]</scope>
    <source>
        <strain evidence="2 3">FA350</strain>
    </source>
</reference>
<gene>
    <name evidence="2" type="ORF">DN745_17480</name>
</gene>
<evidence type="ECO:0008006" key="4">
    <source>
        <dbReference type="Google" id="ProtNLM"/>
    </source>
</evidence>
<evidence type="ECO:0000313" key="3">
    <source>
        <dbReference type="Proteomes" id="UP000249799"/>
    </source>
</evidence>
<dbReference type="KEGG" id="bsed:DN745_17480"/>
<feature type="region of interest" description="Disordered" evidence="1">
    <location>
        <begin position="1"/>
        <end position="57"/>
    </location>
</feature>
<protein>
    <recommendedName>
        <fullName evidence="4">DKNYY family protein</fullName>
    </recommendedName>
</protein>
<evidence type="ECO:0000256" key="1">
    <source>
        <dbReference type="SAM" id="MobiDB-lite"/>
    </source>
</evidence>
<dbReference type="InterPro" id="IPR027375">
    <property type="entry name" value="DKNYY"/>
</dbReference>
<accession>A0A2Z4FQ50</accession>
<dbReference type="AlphaFoldDB" id="A0A2Z4FQ50"/>
<feature type="compositionally biased region" description="Pro residues" evidence="1">
    <location>
        <begin position="43"/>
        <end position="52"/>
    </location>
</feature>
<sequence>MSRAPLRGRSVAGDSERNLAHLPCPVPPPPRCTTPQSELYFAPRPPHTPPQPKNKVSQMPRLGRILTLLGCALLSLISTSCSPLGEPVAEGISSGYYFSRWGDEVFFSAEGNWLGLGKSVVEGADRESFRPLSEHLAVDRARVYYRQYPQPQVDRDSFRVQGRVWQDDAHIYYARSRDTRLRVVEGADPEMFRYLFPEAENPTDWARDAEHYYLRHKAVEVDVDSFRILNETFVADRDSIYRNNTLPLARIVEVSGPIEQINDFHLRMGDQIISAGSWAFEVVTFDAIDEVRAIGTRVLVLNGQVYEKGKLLREWDGDAASLTTWPDNPYYAHDAGAVYALRPVLKRVEGADLASFEPAQDYGAYATDARRVYFNGRHLKDADRATFAIGRDADGVFAHDKHGRFMMGIRP</sequence>
<dbReference type="EMBL" id="CP030032">
    <property type="protein sequence ID" value="AWV91022.1"/>
    <property type="molecule type" value="Genomic_DNA"/>
</dbReference>